<evidence type="ECO:0000313" key="2">
    <source>
        <dbReference type="Proteomes" id="UP000799755"/>
    </source>
</evidence>
<protein>
    <submittedName>
        <fullName evidence="1">Uncharacterized protein</fullName>
    </submittedName>
</protein>
<organism evidence="1 2">
    <name type="scientific">Lindgomyces ingoldianus</name>
    <dbReference type="NCBI Taxonomy" id="673940"/>
    <lineage>
        <taxon>Eukaryota</taxon>
        <taxon>Fungi</taxon>
        <taxon>Dikarya</taxon>
        <taxon>Ascomycota</taxon>
        <taxon>Pezizomycotina</taxon>
        <taxon>Dothideomycetes</taxon>
        <taxon>Pleosporomycetidae</taxon>
        <taxon>Pleosporales</taxon>
        <taxon>Lindgomycetaceae</taxon>
        <taxon>Lindgomyces</taxon>
    </lineage>
</organism>
<dbReference type="EMBL" id="MU003496">
    <property type="protein sequence ID" value="KAF2475466.1"/>
    <property type="molecule type" value="Genomic_DNA"/>
</dbReference>
<proteinExistence type="predicted"/>
<name>A0ACB6R8I3_9PLEO</name>
<evidence type="ECO:0000313" key="1">
    <source>
        <dbReference type="EMBL" id="KAF2475466.1"/>
    </source>
</evidence>
<gene>
    <name evidence="1" type="ORF">BDR25DRAFT_350838</name>
</gene>
<reference evidence="1" key="1">
    <citation type="journal article" date="2020" name="Stud. Mycol.">
        <title>101 Dothideomycetes genomes: a test case for predicting lifestyles and emergence of pathogens.</title>
        <authorList>
            <person name="Haridas S."/>
            <person name="Albert R."/>
            <person name="Binder M."/>
            <person name="Bloem J."/>
            <person name="Labutti K."/>
            <person name="Salamov A."/>
            <person name="Andreopoulos B."/>
            <person name="Baker S."/>
            <person name="Barry K."/>
            <person name="Bills G."/>
            <person name="Bluhm B."/>
            <person name="Cannon C."/>
            <person name="Castanera R."/>
            <person name="Culley D."/>
            <person name="Daum C."/>
            <person name="Ezra D."/>
            <person name="Gonzalez J."/>
            <person name="Henrissat B."/>
            <person name="Kuo A."/>
            <person name="Liang C."/>
            <person name="Lipzen A."/>
            <person name="Lutzoni F."/>
            <person name="Magnuson J."/>
            <person name="Mondo S."/>
            <person name="Nolan M."/>
            <person name="Ohm R."/>
            <person name="Pangilinan J."/>
            <person name="Park H.-J."/>
            <person name="Ramirez L."/>
            <person name="Alfaro M."/>
            <person name="Sun H."/>
            <person name="Tritt A."/>
            <person name="Yoshinaga Y."/>
            <person name="Zwiers L.-H."/>
            <person name="Turgeon B."/>
            <person name="Goodwin S."/>
            <person name="Spatafora J."/>
            <person name="Crous P."/>
            <person name="Grigoriev I."/>
        </authorList>
    </citation>
    <scope>NUCLEOTIDE SEQUENCE</scope>
    <source>
        <strain evidence="1">ATCC 200398</strain>
    </source>
</reference>
<keyword evidence="2" id="KW-1185">Reference proteome</keyword>
<dbReference type="Proteomes" id="UP000799755">
    <property type="component" value="Unassembled WGS sequence"/>
</dbReference>
<sequence length="363" mass="39349">MLASAPLFKLQFGADCKAFAQPPLVYMNDSTLEGHYAIYIKPSRTVGTPNLYDRCLGIPMHHQTLMPHHTFKVLATTELPLPDFSAPFCKILPSTTQAYDQFLLSCLWEHNIYDRGYYGTIQSSRSSQLALIIAANGSSEAVGVLGAGSSFVCRPPTTIPQGADTATATRSPVARPSKAIAEAVVVAARSGQSDLEYPRYGWYVQRGEVWVSLIDIFWASEPICLFAQVHCHPIAVVLSPVPDALASGLGSKIEMIPLRGDGVEKAPDLSIDDTGLTQVQIFTAQVHAFQYPQNSWLLSIAAYSASGLRRPPSLQHGSLPPGKDRWNVNMKAGAPRTFNIDASLRLSSAARHSAFTNPLDLPG</sequence>
<comment type="caution">
    <text evidence="1">The sequence shown here is derived from an EMBL/GenBank/DDBJ whole genome shotgun (WGS) entry which is preliminary data.</text>
</comment>
<accession>A0ACB6R8I3</accession>